<dbReference type="Proteomes" id="UP000030680">
    <property type="component" value="Unassembled WGS sequence"/>
</dbReference>
<accession>M2XNE0</accession>
<keyword evidence="1" id="KW-1133">Transmembrane helix</keyword>
<reference evidence="3" key="1">
    <citation type="journal article" date="2013" name="Science">
        <title>Gene transfer from bacteria and archaea facilitated evolution of an extremophilic eukaryote.</title>
        <authorList>
            <person name="Schonknecht G."/>
            <person name="Chen W.H."/>
            <person name="Ternes C.M."/>
            <person name="Barbier G.G."/>
            <person name="Shrestha R.P."/>
            <person name="Stanke M."/>
            <person name="Brautigam A."/>
            <person name="Baker B.J."/>
            <person name="Banfield J.F."/>
            <person name="Garavito R.M."/>
            <person name="Carr K."/>
            <person name="Wilkerson C."/>
            <person name="Rensing S.A."/>
            <person name="Gagneul D."/>
            <person name="Dickenson N.E."/>
            <person name="Oesterhelt C."/>
            <person name="Lercher M.J."/>
            <person name="Weber A.P."/>
        </authorList>
    </citation>
    <scope>NUCLEOTIDE SEQUENCE [LARGE SCALE GENOMIC DNA]</scope>
    <source>
        <strain evidence="3">074W</strain>
    </source>
</reference>
<keyword evidence="1" id="KW-0472">Membrane</keyword>
<dbReference type="GeneID" id="17090334"/>
<evidence type="ECO:0000313" key="2">
    <source>
        <dbReference type="EMBL" id="EME31707.1"/>
    </source>
</evidence>
<evidence type="ECO:0000256" key="1">
    <source>
        <dbReference type="SAM" id="Phobius"/>
    </source>
</evidence>
<keyword evidence="1" id="KW-0812">Transmembrane</keyword>
<name>M2XNE0_GALSU</name>
<protein>
    <submittedName>
        <fullName evidence="2">Uncharacterized protein</fullName>
    </submittedName>
</protein>
<proteinExistence type="predicted"/>
<dbReference type="KEGG" id="gsl:Gasu_10860"/>
<dbReference type="Gramene" id="EME31707">
    <property type="protein sequence ID" value="EME31707"/>
    <property type="gene ID" value="Gasu_10860"/>
</dbReference>
<dbReference type="EMBL" id="KB454490">
    <property type="protein sequence ID" value="EME31707.1"/>
    <property type="molecule type" value="Genomic_DNA"/>
</dbReference>
<gene>
    <name evidence="2" type="ORF">Gasu_10860</name>
</gene>
<sequence>MEPILKVITVLILVRYRYRFKKRTVGLLTGQRYPLHISRILIRPDFGLVLQAIAYLAWNIFHLIVSIFLVIFSAPGLFLNDNQVSHNLK</sequence>
<dbReference type="AlphaFoldDB" id="M2XNE0"/>
<dbReference type="RefSeq" id="XP_005708227.1">
    <property type="nucleotide sequence ID" value="XM_005708170.1"/>
</dbReference>
<keyword evidence="3" id="KW-1185">Reference proteome</keyword>
<feature type="transmembrane region" description="Helical" evidence="1">
    <location>
        <begin position="53"/>
        <end position="79"/>
    </location>
</feature>
<organism evidence="2 3">
    <name type="scientific">Galdieria sulphuraria</name>
    <name type="common">Red alga</name>
    <dbReference type="NCBI Taxonomy" id="130081"/>
    <lineage>
        <taxon>Eukaryota</taxon>
        <taxon>Rhodophyta</taxon>
        <taxon>Bangiophyceae</taxon>
        <taxon>Galdieriales</taxon>
        <taxon>Galdieriaceae</taxon>
        <taxon>Galdieria</taxon>
    </lineage>
</organism>
<evidence type="ECO:0000313" key="3">
    <source>
        <dbReference type="Proteomes" id="UP000030680"/>
    </source>
</evidence>